<keyword evidence="4" id="KW-1185">Reference proteome</keyword>
<dbReference type="InParanoid" id="A0A0G4FIR6"/>
<name>A0A0G4FIR6_VITBC</name>
<dbReference type="PhylomeDB" id="A0A0G4FIR6"/>
<evidence type="ECO:0000313" key="3">
    <source>
        <dbReference type="EMBL" id="CEM13186.1"/>
    </source>
</evidence>
<sequence>MGRLVHVLQLAAALVAIAYAQGPVTEAPGDTNTTVADDVTMADDAADTTDTTKAKVDYLVVDQGDYSLWFQASSAVEWEMADQFTRMGVDVLSADNQKCSNFGCLVSNAKKQWDFCGHRAEDYFPLFLRATVVAVKPGAEFSGWETYEGLPEAVMSEQEGDELVLYDHEANITDAGMYYDFAKEGYPSAWPKDMSDFANATIHSRYYIVNQPTAADVAFRFCIEQNSMQGEATRRACSANSEALKFADAGEPAALEGDCTQFQQQPGQANPDPVHAGGPDGDPKHNWGGEQDWGAGQDGNNWEQGNSDWEQKWGQEWRLRRRM</sequence>
<reference evidence="3 4" key="1">
    <citation type="submission" date="2014-11" db="EMBL/GenBank/DDBJ databases">
        <authorList>
            <person name="Zhu J."/>
            <person name="Qi W."/>
            <person name="Song R."/>
        </authorList>
    </citation>
    <scope>NUCLEOTIDE SEQUENCE [LARGE SCALE GENOMIC DNA]</scope>
</reference>
<organism evidence="3 4">
    <name type="scientific">Vitrella brassicaformis (strain CCMP3155)</name>
    <dbReference type="NCBI Taxonomy" id="1169540"/>
    <lineage>
        <taxon>Eukaryota</taxon>
        <taxon>Sar</taxon>
        <taxon>Alveolata</taxon>
        <taxon>Colpodellida</taxon>
        <taxon>Vitrellaceae</taxon>
        <taxon>Vitrella</taxon>
    </lineage>
</organism>
<dbReference type="VEuPathDB" id="CryptoDB:Vbra_5891"/>
<evidence type="ECO:0000256" key="2">
    <source>
        <dbReference type="SAM" id="SignalP"/>
    </source>
</evidence>
<proteinExistence type="predicted"/>
<evidence type="ECO:0000256" key="1">
    <source>
        <dbReference type="SAM" id="MobiDB-lite"/>
    </source>
</evidence>
<gene>
    <name evidence="3" type="ORF">Vbra_5891</name>
</gene>
<dbReference type="EMBL" id="CDMY01000445">
    <property type="protein sequence ID" value="CEM13186.1"/>
    <property type="molecule type" value="Genomic_DNA"/>
</dbReference>
<dbReference type="AlphaFoldDB" id="A0A0G4FIR6"/>
<feature type="signal peptide" evidence="2">
    <location>
        <begin position="1"/>
        <end position="20"/>
    </location>
</feature>
<feature type="compositionally biased region" description="Polar residues" evidence="1">
    <location>
        <begin position="298"/>
        <end position="308"/>
    </location>
</feature>
<evidence type="ECO:0000313" key="4">
    <source>
        <dbReference type="Proteomes" id="UP000041254"/>
    </source>
</evidence>
<protein>
    <submittedName>
        <fullName evidence="3">Uncharacterized protein</fullName>
    </submittedName>
</protein>
<keyword evidence="2" id="KW-0732">Signal</keyword>
<accession>A0A0G4FIR6</accession>
<feature type="chain" id="PRO_5005189148" evidence="2">
    <location>
        <begin position="21"/>
        <end position="323"/>
    </location>
</feature>
<feature type="region of interest" description="Disordered" evidence="1">
    <location>
        <begin position="262"/>
        <end position="311"/>
    </location>
</feature>
<dbReference type="Proteomes" id="UP000041254">
    <property type="component" value="Unassembled WGS sequence"/>
</dbReference>